<keyword evidence="1" id="KW-1133">Transmembrane helix</keyword>
<dbReference type="RefSeq" id="WP_130455504.1">
    <property type="nucleotide sequence ID" value="NZ_QYAG01000003.1"/>
</dbReference>
<comment type="caution">
    <text evidence="2">The sequence shown here is derived from an EMBL/GenBank/DDBJ whole genome shotgun (WGS) entry which is preliminary data.</text>
</comment>
<accession>A0A4V2FN98</accession>
<reference evidence="2 3" key="1">
    <citation type="journal article" date="2015" name="Stand. Genomic Sci.">
        <title>Genomic Encyclopedia of Bacterial and Archaeal Type Strains, Phase III: the genomes of soil and plant-associated and newly described type strains.</title>
        <authorList>
            <person name="Whitman W.B."/>
            <person name="Woyke T."/>
            <person name="Klenk H.P."/>
            <person name="Zhou Y."/>
            <person name="Lilburn T.G."/>
            <person name="Beck B.J."/>
            <person name="De Vos P."/>
            <person name="Vandamme P."/>
            <person name="Eisen J.A."/>
            <person name="Garrity G."/>
            <person name="Hugenholtz P."/>
            <person name="Kyrpides N.C."/>
        </authorList>
    </citation>
    <scope>NUCLEOTIDE SEQUENCE [LARGE SCALE GENOMIC DNA]</scope>
    <source>
        <strain evidence="2 3">RF6</strain>
    </source>
</reference>
<proteinExistence type="predicted"/>
<dbReference type="EMBL" id="SHKI01000008">
    <property type="protein sequence ID" value="RZT60529.1"/>
    <property type="molecule type" value="Genomic_DNA"/>
</dbReference>
<dbReference type="AlphaFoldDB" id="A0A4V2FN98"/>
<gene>
    <name evidence="2" type="ORF">EV139_2974</name>
</gene>
<feature type="transmembrane region" description="Helical" evidence="1">
    <location>
        <begin position="76"/>
        <end position="97"/>
    </location>
</feature>
<dbReference type="Proteomes" id="UP000291832">
    <property type="component" value="Unassembled WGS sequence"/>
</dbReference>
<protein>
    <submittedName>
        <fullName evidence="2">Uncharacterized protein</fullName>
    </submittedName>
</protein>
<keyword evidence="1" id="KW-0812">Transmembrane</keyword>
<evidence type="ECO:0000313" key="3">
    <source>
        <dbReference type="Proteomes" id="UP000291832"/>
    </source>
</evidence>
<organism evidence="2 3">
    <name type="scientific">Leucobacter luti</name>
    <dbReference type="NCBI Taxonomy" id="340320"/>
    <lineage>
        <taxon>Bacteria</taxon>
        <taxon>Bacillati</taxon>
        <taxon>Actinomycetota</taxon>
        <taxon>Actinomycetes</taxon>
        <taxon>Micrococcales</taxon>
        <taxon>Microbacteriaceae</taxon>
        <taxon>Leucobacter</taxon>
    </lineage>
</organism>
<feature type="transmembrane region" description="Helical" evidence="1">
    <location>
        <begin position="36"/>
        <end position="55"/>
    </location>
</feature>
<keyword evidence="1" id="KW-0472">Membrane</keyword>
<keyword evidence="3" id="KW-1185">Reference proteome</keyword>
<sequence length="110" mass="11643">MSKTPSEGLFPTVGRILKQIVKDEKNTPEGKTNTSAMVLAFFATIAAPIVSGSSIEIEGNGDGWRFQLAMGDMLGALIWLVCGGLFCVVIVAGTNYFRRGEGDGSGLSRD</sequence>
<name>A0A4V2FN98_9MICO</name>
<evidence type="ECO:0000313" key="2">
    <source>
        <dbReference type="EMBL" id="RZT60529.1"/>
    </source>
</evidence>
<evidence type="ECO:0000256" key="1">
    <source>
        <dbReference type="SAM" id="Phobius"/>
    </source>
</evidence>